<dbReference type="SUPFAM" id="SSF50814">
    <property type="entry name" value="Lipocalins"/>
    <property type="match status" value="1"/>
</dbReference>
<feature type="lipid moiety-binding region" description="N-palmitoyl cysteine" evidence="3">
    <location>
        <position position="20"/>
    </location>
</feature>
<sequence length="174" mass="20436">MKNMFNFFGVILLSLLFVACSTKQETDLKTVQKVDLQKYLGDWYEIARYEHPFQKDCKNIKANYSLRDDEKIQVVNSCTKISTNEFKDAKAVAYSVDETNSKLKVSFFRPFYGDYWILDLDKDYKYAIVGTPSKEYLWILSREKTMSNEVLNKLLEKITSMGFDKSKLTYTIQE</sequence>
<protein>
    <submittedName>
        <fullName evidence="5">Membrane protein</fullName>
    </submittedName>
</protein>
<dbReference type="GO" id="GO:0006950">
    <property type="term" value="P:response to stress"/>
    <property type="evidence" value="ECO:0007669"/>
    <property type="project" value="UniProtKB-ARBA"/>
</dbReference>
<organism evidence="5 6">
    <name type="scientific">Aliarcobacter butzleri L348</name>
    <dbReference type="NCBI Taxonomy" id="1447256"/>
    <lineage>
        <taxon>Bacteria</taxon>
        <taxon>Pseudomonadati</taxon>
        <taxon>Campylobacterota</taxon>
        <taxon>Epsilonproteobacteria</taxon>
        <taxon>Campylobacterales</taxon>
        <taxon>Arcobacteraceae</taxon>
        <taxon>Aliarcobacter</taxon>
    </lineage>
</organism>
<dbReference type="InterPro" id="IPR000566">
    <property type="entry name" value="Lipocln_cytosolic_FA-bd_dom"/>
</dbReference>
<gene>
    <name evidence="5" type="ORF">AA20_02650</name>
</gene>
<dbReference type="PROSITE" id="PS00213">
    <property type="entry name" value="LIPOCALIN"/>
    <property type="match status" value="1"/>
</dbReference>
<keyword evidence="3" id="KW-0449">Lipoprotein</keyword>
<comment type="similarity">
    <text evidence="1 2">Belongs to the calycin superfamily. Lipocalin family.</text>
</comment>
<feature type="signal peptide" evidence="2">
    <location>
        <begin position="1"/>
        <end position="19"/>
    </location>
</feature>
<dbReference type="PROSITE" id="PS51257">
    <property type="entry name" value="PROKAR_LIPOPROTEIN"/>
    <property type="match status" value="1"/>
</dbReference>
<dbReference type="PATRIC" id="fig|1447256.3.peg.507"/>
<dbReference type="AlphaFoldDB" id="A0A0G9K5C8"/>
<evidence type="ECO:0000256" key="1">
    <source>
        <dbReference type="ARBA" id="ARBA00006889"/>
    </source>
</evidence>
<evidence type="ECO:0000256" key="3">
    <source>
        <dbReference type="PIRSR" id="PIRSR036893-52"/>
    </source>
</evidence>
<dbReference type="InterPro" id="IPR022272">
    <property type="entry name" value="Lipocalin_CS"/>
</dbReference>
<dbReference type="PRINTS" id="PR01171">
    <property type="entry name" value="BCTLIPOCALIN"/>
</dbReference>
<proteinExistence type="inferred from homology"/>
<dbReference type="InterPro" id="IPR047202">
    <property type="entry name" value="Lipocalin_Blc-like_dom"/>
</dbReference>
<evidence type="ECO:0000259" key="4">
    <source>
        <dbReference type="Pfam" id="PF08212"/>
    </source>
</evidence>
<dbReference type="InterPro" id="IPR022271">
    <property type="entry name" value="Lipocalin_ApoD"/>
</dbReference>
<accession>A0A0G9K5C8</accession>
<evidence type="ECO:0000256" key="2">
    <source>
        <dbReference type="PIRNR" id="PIRNR036893"/>
    </source>
</evidence>
<comment type="caution">
    <text evidence="5">The sequence shown here is derived from an EMBL/GenBank/DDBJ whole genome shotgun (WGS) entry which is preliminary data.</text>
</comment>
<dbReference type="Proteomes" id="UP000035514">
    <property type="component" value="Unassembled WGS sequence"/>
</dbReference>
<dbReference type="InterPro" id="IPR012674">
    <property type="entry name" value="Calycin"/>
</dbReference>
<reference evidence="5 6" key="1">
    <citation type="submission" date="2014-01" db="EMBL/GenBank/DDBJ databases">
        <title>Development of a Comparative Genomic Fingerprinting Assay for High Resolution Genotyping of Arcobacter butzleri.</title>
        <authorList>
            <person name="Webb A.L."/>
            <person name="Inglis G.D."/>
            <person name="Kruczkiewicz P."/>
            <person name="Selinger L.B."/>
            <person name="Taboada E.N."/>
        </authorList>
    </citation>
    <scope>NUCLEOTIDE SEQUENCE [LARGE SCALE GENOMIC DNA]</scope>
    <source>
        <strain evidence="5 6">L348</strain>
    </source>
</reference>
<dbReference type="EMBL" id="JAIQ01000059">
    <property type="protein sequence ID" value="KLE01702.1"/>
    <property type="molecule type" value="Genomic_DNA"/>
</dbReference>
<dbReference type="CDD" id="cd19438">
    <property type="entry name" value="lipocalin_Blc-like"/>
    <property type="match status" value="1"/>
</dbReference>
<name>A0A0G9K5C8_9BACT</name>
<dbReference type="InterPro" id="IPR002446">
    <property type="entry name" value="Lipocalin_bac"/>
</dbReference>
<keyword evidence="2" id="KW-0732">Signal</keyword>
<dbReference type="Pfam" id="PF08212">
    <property type="entry name" value="Lipocalin_2"/>
    <property type="match status" value="1"/>
</dbReference>
<evidence type="ECO:0000313" key="6">
    <source>
        <dbReference type="Proteomes" id="UP000035514"/>
    </source>
</evidence>
<feature type="lipid moiety-binding region" description="S-diacylglycerol cysteine" evidence="3">
    <location>
        <position position="20"/>
    </location>
</feature>
<dbReference type="RefSeq" id="WP_046996276.1">
    <property type="nucleotide sequence ID" value="NZ_JAIQ01000059.1"/>
</dbReference>
<dbReference type="PANTHER" id="PTHR10612:SF34">
    <property type="entry name" value="APOLIPOPROTEIN D"/>
    <property type="match status" value="1"/>
</dbReference>
<evidence type="ECO:0000313" key="5">
    <source>
        <dbReference type="EMBL" id="KLE01702.1"/>
    </source>
</evidence>
<dbReference type="Gene3D" id="2.40.128.20">
    <property type="match status" value="1"/>
</dbReference>
<keyword evidence="3" id="KW-0564">Palmitate</keyword>
<feature type="chain" id="PRO_5013435656" evidence="2">
    <location>
        <begin position="20"/>
        <end position="174"/>
    </location>
</feature>
<dbReference type="PIRSF" id="PIRSF036893">
    <property type="entry name" value="Lipocalin_ApoD"/>
    <property type="match status" value="1"/>
</dbReference>
<dbReference type="PANTHER" id="PTHR10612">
    <property type="entry name" value="APOLIPOPROTEIN D"/>
    <property type="match status" value="1"/>
</dbReference>
<feature type="domain" description="Lipocalin/cytosolic fatty-acid binding" evidence="4">
    <location>
        <begin position="34"/>
        <end position="172"/>
    </location>
</feature>